<evidence type="ECO:0000313" key="1">
    <source>
        <dbReference type="EMBL" id="GLC58267.1"/>
    </source>
</evidence>
<reference evidence="1 2" key="1">
    <citation type="journal article" date="2023" name="Commun. Biol.">
        <title>Reorganization of the ancestral sex-determining regions during the evolution of trioecy in Pleodorina starrii.</title>
        <authorList>
            <person name="Takahashi K."/>
            <person name="Suzuki S."/>
            <person name="Kawai-Toyooka H."/>
            <person name="Yamamoto K."/>
            <person name="Hamaji T."/>
            <person name="Ootsuki R."/>
            <person name="Yamaguchi H."/>
            <person name="Kawachi M."/>
            <person name="Higashiyama T."/>
            <person name="Nozaki H."/>
        </authorList>
    </citation>
    <scope>NUCLEOTIDE SEQUENCE [LARGE SCALE GENOMIC DNA]</scope>
    <source>
        <strain evidence="1 2">NIES-4479</strain>
    </source>
</reference>
<name>A0A9W6BUZ2_9CHLO</name>
<dbReference type="Proteomes" id="UP001165080">
    <property type="component" value="Unassembled WGS sequence"/>
</dbReference>
<proteinExistence type="predicted"/>
<dbReference type="AlphaFoldDB" id="A0A9W6BUZ2"/>
<accession>A0A9W6BUZ2</accession>
<protein>
    <submittedName>
        <fullName evidence="1">Uncharacterized protein</fullName>
    </submittedName>
</protein>
<evidence type="ECO:0000313" key="2">
    <source>
        <dbReference type="Proteomes" id="UP001165080"/>
    </source>
</evidence>
<comment type="caution">
    <text evidence="1">The sequence shown here is derived from an EMBL/GenBank/DDBJ whole genome shotgun (WGS) entry which is preliminary data.</text>
</comment>
<sequence length="100" mass="9944">MAPTGPTGPGASSVVAPPALGVGLPPLSAAAGQASAPPSLAGLRLADSAHPLEGLVVPVPPQRLQTYMVEGLASVRGVQACAYAASTREKMERALQSFSL</sequence>
<keyword evidence="2" id="KW-1185">Reference proteome</keyword>
<gene>
    <name evidence="1" type="primary">PLESTB002005</name>
    <name evidence="1" type="ORF">PLESTB_001339700</name>
</gene>
<organism evidence="1 2">
    <name type="scientific">Pleodorina starrii</name>
    <dbReference type="NCBI Taxonomy" id="330485"/>
    <lineage>
        <taxon>Eukaryota</taxon>
        <taxon>Viridiplantae</taxon>
        <taxon>Chlorophyta</taxon>
        <taxon>core chlorophytes</taxon>
        <taxon>Chlorophyceae</taxon>
        <taxon>CS clade</taxon>
        <taxon>Chlamydomonadales</taxon>
        <taxon>Volvocaceae</taxon>
        <taxon>Pleodorina</taxon>
    </lineage>
</organism>
<dbReference type="EMBL" id="BRXU01000022">
    <property type="protein sequence ID" value="GLC58267.1"/>
    <property type="molecule type" value="Genomic_DNA"/>
</dbReference>